<evidence type="ECO:0000313" key="2">
    <source>
        <dbReference type="Proteomes" id="UP000249557"/>
    </source>
</evidence>
<dbReference type="Proteomes" id="UP000249557">
    <property type="component" value="Unassembled WGS sequence"/>
</dbReference>
<dbReference type="EMBL" id="QFNK01000109">
    <property type="protein sequence ID" value="PZO86550.1"/>
    <property type="molecule type" value="Genomic_DNA"/>
</dbReference>
<accession>A0A2W4ZW82</accession>
<reference evidence="1 2" key="1">
    <citation type="submission" date="2017-08" db="EMBL/GenBank/DDBJ databases">
        <title>Infants hospitalized years apart are colonized by the same room-sourced microbial strains.</title>
        <authorList>
            <person name="Brooks B."/>
            <person name="Olm M.R."/>
            <person name="Firek B.A."/>
            <person name="Baker R."/>
            <person name="Thomas B.C."/>
            <person name="Morowitz M.J."/>
            <person name="Banfield J.F."/>
        </authorList>
    </citation>
    <scope>NUCLEOTIDE SEQUENCE [LARGE SCALE GENOMIC DNA]</scope>
    <source>
        <strain evidence="1">S2_018_000_R2_104</strain>
    </source>
</reference>
<evidence type="ECO:0000313" key="1">
    <source>
        <dbReference type="EMBL" id="PZO86550.1"/>
    </source>
</evidence>
<dbReference type="AlphaFoldDB" id="A0A2W4ZW82"/>
<dbReference type="Pfam" id="PF07370">
    <property type="entry name" value="DUF1489"/>
    <property type="match status" value="1"/>
</dbReference>
<protein>
    <submittedName>
        <fullName evidence="1">DUF1489 domain-containing protein</fullName>
    </submittedName>
</protein>
<comment type="caution">
    <text evidence="1">The sequence shown here is derived from an EMBL/GenBank/DDBJ whole genome shotgun (WGS) entry which is preliminary data.</text>
</comment>
<name>A0A2W4ZW82_9BACT</name>
<proteinExistence type="predicted"/>
<dbReference type="InterPro" id="IPR008320">
    <property type="entry name" value="UCP032025"/>
</dbReference>
<gene>
    <name evidence="1" type="ORF">DI626_06220</name>
</gene>
<sequence>MHADAVKKINIMAATIHMYSGYVYDYKNSSPYKWRGLQACMRGITSVCMSLNAVNLIKTAAGLQEIEQLIERQKPYLFKFKGQQATFAYTRYAPKRAQEVLDSGGSIYWIMKNRIQARQRILGFEMVEDPAEHDWCKIIVDPRLILTYSVQKRAIQGWRYLEGSGIPKDKGAFDGEENGEEPPPEMLYELKRLGLL</sequence>
<organism evidence="1 2">
    <name type="scientific">Micavibrio aeruginosavorus</name>
    <dbReference type="NCBI Taxonomy" id="349221"/>
    <lineage>
        <taxon>Bacteria</taxon>
        <taxon>Pseudomonadati</taxon>
        <taxon>Bdellovibrionota</taxon>
        <taxon>Bdellovibrionia</taxon>
        <taxon>Bdellovibrionales</taxon>
        <taxon>Pseudobdellovibrionaceae</taxon>
        <taxon>Micavibrio</taxon>
    </lineage>
</organism>